<gene>
    <name evidence="1" type="ORF">L596_029865</name>
</gene>
<keyword evidence="2" id="KW-1185">Reference proteome</keyword>
<protein>
    <submittedName>
        <fullName evidence="1">Uncharacterized protein</fullName>
    </submittedName>
</protein>
<dbReference type="AlphaFoldDB" id="A0A4U5LR17"/>
<reference evidence="1 2" key="2">
    <citation type="journal article" date="2019" name="G3 (Bethesda)">
        <title>Hybrid Assembly of the Genome of the Entomopathogenic Nematode Steinernema carpocapsae Identifies the X-Chromosome.</title>
        <authorList>
            <person name="Serra L."/>
            <person name="Macchietto M."/>
            <person name="Macias-Munoz A."/>
            <person name="McGill C.J."/>
            <person name="Rodriguez I.M."/>
            <person name="Rodriguez B."/>
            <person name="Murad R."/>
            <person name="Mortazavi A."/>
        </authorList>
    </citation>
    <scope>NUCLEOTIDE SEQUENCE [LARGE SCALE GENOMIC DNA]</scope>
    <source>
        <strain evidence="1 2">ALL</strain>
    </source>
</reference>
<dbReference type="EMBL" id="AZBU02000013">
    <property type="protein sequence ID" value="TKR58418.1"/>
    <property type="molecule type" value="Genomic_DNA"/>
</dbReference>
<reference evidence="1 2" key="1">
    <citation type="journal article" date="2015" name="Genome Biol.">
        <title>Comparative genomics of Steinernema reveals deeply conserved gene regulatory networks.</title>
        <authorList>
            <person name="Dillman A.R."/>
            <person name="Macchietto M."/>
            <person name="Porter C.F."/>
            <person name="Rogers A."/>
            <person name="Williams B."/>
            <person name="Antoshechkin I."/>
            <person name="Lee M.M."/>
            <person name="Goodwin Z."/>
            <person name="Lu X."/>
            <person name="Lewis E.E."/>
            <person name="Goodrich-Blair H."/>
            <person name="Stock S.P."/>
            <person name="Adams B.J."/>
            <person name="Sternberg P.W."/>
            <person name="Mortazavi A."/>
        </authorList>
    </citation>
    <scope>NUCLEOTIDE SEQUENCE [LARGE SCALE GENOMIC DNA]</scope>
    <source>
        <strain evidence="1 2">ALL</strain>
    </source>
</reference>
<proteinExistence type="predicted"/>
<sequence>MPRRSTNTATEASNTTRTGHVDQINNIKIGLGFYHLPRRRSFGVSSQCARFKSDFIRSNLHDLRYAKAIDNNDIQGV</sequence>
<evidence type="ECO:0000313" key="2">
    <source>
        <dbReference type="Proteomes" id="UP000298663"/>
    </source>
</evidence>
<evidence type="ECO:0000313" key="1">
    <source>
        <dbReference type="EMBL" id="TKR58418.1"/>
    </source>
</evidence>
<dbReference type="Proteomes" id="UP000298663">
    <property type="component" value="Unassembled WGS sequence"/>
</dbReference>
<organism evidence="1 2">
    <name type="scientific">Steinernema carpocapsae</name>
    <name type="common">Entomopathogenic nematode</name>
    <dbReference type="NCBI Taxonomy" id="34508"/>
    <lineage>
        <taxon>Eukaryota</taxon>
        <taxon>Metazoa</taxon>
        <taxon>Ecdysozoa</taxon>
        <taxon>Nematoda</taxon>
        <taxon>Chromadorea</taxon>
        <taxon>Rhabditida</taxon>
        <taxon>Tylenchina</taxon>
        <taxon>Panagrolaimomorpha</taxon>
        <taxon>Strongyloidoidea</taxon>
        <taxon>Steinernematidae</taxon>
        <taxon>Steinernema</taxon>
    </lineage>
</organism>
<name>A0A4U5LR17_STECR</name>
<comment type="caution">
    <text evidence="1">The sequence shown here is derived from an EMBL/GenBank/DDBJ whole genome shotgun (WGS) entry which is preliminary data.</text>
</comment>
<accession>A0A4U5LR17</accession>